<proteinExistence type="predicted"/>
<dbReference type="eggNOG" id="ENOG502RZM5">
    <property type="taxonomic scope" value="Eukaryota"/>
</dbReference>
<dbReference type="GO" id="GO:0032786">
    <property type="term" value="P:positive regulation of DNA-templated transcription, elongation"/>
    <property type="evidence" value="ECO:0007669"/>
    <property type="project" value="EnsemblFungi"/>
</dbReference>
<dbReference type="KEGG" id="kng:KNAG_0G03390"/>
<reference evidence="3" key="2">
    <citation type="submission" date="2012-08" db="EMBL/GenBank/DDBJ databases">
        <title>Genome sequence of Kazachstania naganishii.</title>
        <authorList>
            <person name="Gordon J.L."/>
            <person name="Armisen D."/>
            <person name="Proux-Wera E."/>
            <person name="OhEigeartaigh S.S."/>
            <person name="Byrne K.P."/>
            <person name="Wolfe K.H."/>
        </authorList>
    </citation>
    <scope>NUCLEOTIDE SEQUENCE [LARGE SCALE GENOMIC DNA]</scope>
    <source>
        <strain evidence="3">ATCC MYA-139 / BCRC 22969 / CBS 8797 / CCRC 22969 / KCTC 17520 / NBRC 10181 / NCYC 3082</strain>
    </source>
</reference>
<dbReference type="STRING" id="1071383.J7S1C5"/>
<evidence type="ECO:0000313" key="3">
    <source>
        <dbReference type="Proteomes" id="UP000006310"/>
    </source>
</evidence>
<dbReference type="PANTHER" id="PTHR28291:SF1">
    <property type="entry name" value="CTD KINASE SUBUNIT GAMMA"/>
    <property type="match status" value="1"/>
</dbReference>
<dbReference type="EMBL" id="HE978320">
    <property type="protein sequence ID" value="CCK71397.1"/>
    <property type="molecule type" value="Genomic_DNA"/>
</dbReference>
<feature type="domain" description="CTD kinase subunit gamma Ctk3 C-terminal" evidence="1">
    <location>
        <begin position="204"/>
        <end position="257"/>
    </location>
</feature>
<protein>
    <recommendedName>
        <fullName evidence="1">CTD kinase subunit gamma Ctk3 C-terminal domain-containing protein</fullName>
    </recommendedName>
</protein>
<reference evidence="2 3" key="1">
    <citation type="journal article" date="2011" name="Proc. Natl. Acad. Sci. U.S.A.">
        <title>Evolutionary erosion of yeast sex chromosomes by mating-type switching accidents.</title>
        <authorList>
            <person name="Gordon J.L."/>
            <person name="Armisen D."/>
            <person name="Proux-Wera E."/>
            <person name="Oheigeartaigh S.S."/>
            <person name="Byrne K.P."/>
            <person name="Wolfe K.H."/>
        </authorList>
    </citation>
    <scope>NUCLEOTIDE SEQUENCE [LARGE SCALE GENOMIC DNA]</scope>
    <source>
        <strain evidence="3">ATCC MYA-139 / BCRC 22969 / CBS 8797 / CCRC 22969 / KCTC 17520 / NBRC 10181 / NCYC 3082</strain>
    </source>
</reference>
<keyword evidence="3" id="KW-1185">Reference proteome</keyword>
<dbReference type="OrthoDB" id="21266at2759"/>
<dbReference type="OMA" id="HYEDFHQ"/>
<name>J7S1C5_HUIN7</name>
<dbReference type="GO" id="GO:0045903">
    <property type="term" value="P:positive regulation of translational fidelity"/>
    <property type="evidence" value="ECO:0007669"/>
    <property type="project" value="EnsemblFungi"/>
</dbReference>
<dbReference type="RefSeq" id="XP_022465642.1">
    <property type="nucleotide sequence ID" value="XM_022609224.1"/>
</dbReference>
<gene>
    <name evidence="2" type="primary">KNAG0G03390</name>
    <name evidence="2" type="ordered locus">KNAG_0G03390</name>
</gene>
<dbReference type="AlphaFoldDB" id="J7S1C5"/>
<dbReference type="InterPro" id="IPR042326">
    <property type="entry name" value="Ctk3"/>
</dbReference>
<dbReference type="Proteomes" id="UP000006310">
    <property type="component" value="Chromosome 7"/>
</dbReference>
<dbReference type="GO" id="GO:0045943">
    <property type="term" value="P:positive regulation of transcription by RNA polymerase I"/>
    <property type="evidence" value="ECO:0007669"/>
    <property type="project" value="EnsemblFungi"/>
</dbReference>
<organism evidence="2 3">
    <name type="scientific">Huiozyma naganishii (strain ATCC MYA-139 / BCRC 22969 / CBS 8797 / KCTC 17520 / NBRC 10181 / NCYC 3082 / Yp74L-3)</name>
    <name type="common">Yeast</name>
    <name type="synonym">Kazachstania naganishii</name>
    <dbReference type="NCBI Taxonomy" id="1071383"/>
    <lineage>
        <taxon>Eukaryota</taxon>
        <taxon>Fungi</taxon>
        <taxon>Dikarya</taxon>
        <taxon>Ascomycota</taxon>
        <taxon>Saccharomycotina</taxon>
        <taxon>Saccharomycetes</taxon>
        <taxon>Saccharomycetales</taxon>
        <taxon>Saccharomycetaceae</taxon>
        <taxon>Huiozyma</taxon>
    </lineage>
</organism>
<sequence length="270" mass="30966">MDSIEARLQFIQVLKNLHKTLHSVLSTSTAATSVTAGAAVSPQHKFETPDPIQFYLNNCKEHYEDFHLCMLDQMEKMDPLDRVTVVLYYGKIMGILNRDSAPIPQRIVSQFMLPSLATVFQLALPQGNTESLANLTVCLDMLNILREEFAGEQHSEVFRSVKEVVHQRMQFKTELQQRYLEEGTLALSADPQTPQPVSKETVATTLGRMELDRERHKRSKEQIWVVERPNHSILNAAEFEQKWASTEPLNEFDMAQIRHLTNLARESYLI</sequence>
<dbReference type="GO" id="GO:0031124">
    <property type="term" value="P:mRNA 3'-end processing"/>
    <property type="evidence" value="ECO:0007669"/>
    <property type="project" value="EnsemblFungi"/>
</dbReference>
<evidence type="ECO:0000259" key="1">
    <source>
        <dbReference type="Pfam" id="PF12350"/>
    </source>
</evidence>
<dbReference type="GO" id="GO:0005730">
    <property type="term" value="C:nucleolus"/>
    <property type="evidence" value="ECO:0007669"/>
    <property type="project" value="EnsemblFungi"/>
</dbReference>
<dbReference type="GO" id="GO:0016538">
    <property type="term" value="F:cyclin-dependent protein serine/threonine kinase regulator activity"/>
    <property type="evidence" value="ECO:0007669"/>
    <property type="project" value="EnsemblFungi"/>
</dbReference>
<dbReference type="HOGENOM" id="CLU_056411_0_0_1"/>
<dbReference type="GeneID" id="34527120"/>
<dbReference type="GO" id="GO:0070692">
    <property type="term" value="C:CTDK-1 complex"/>
    <property type="evidence" value="ECO:0007669"/>
    <property type="project" value="EnsemblFungi"/>
</dbReference>
<evidence type="ECO:0000313" key="2">
    <source>
        <dbReference type="EMBL" id="CCK71397.1"/>
    </source>
</evidence>
<dbReference type="PANTHER" id="PTHR28291">
    <property type="entry name" value="CTD KINASE SUBUNIT GAMMA"/>
    <property type="match status" value="1"/>
</dbReference>
<dbReference type="Pfam" id="PF12350">
    <property type="entry name" value="CTK3_C"/>
    <property type="match status" value="1"/>
</dbReference>
<dbReference type="InterPro" id="IPR024637">
    <property type="entry name" value="Ctk3_C"/>
</dbReference>
<accession>J7S1C5</accession>